<dbReference type="Pfam" id="PF13653">
    <property type="entry name" value="GDPD_2"/>
    <property type="match status" value="1"/>
</dbReference>
<accession>A0A9J6E9P3</accession>
<dbReference type="GO" id="GO:0016829">
    <property type="term" value="F:lyase activity"/>
    <property type="evidence" value="ECO:0007669"/>
    <property type="project" value="UniProtKB-KW"/>
</dbReference>
<gene>
    <name evidence="8" type="ORF">HPB51_012464</name>
</gene>
<evidence type="ECO:0000313" key="9">
    <source>
        <dbReference type="Proteomes" id="UP000821866"/>
    </source>
</evidence>
<evidence type="ECO:0000256" key="7">
    <source>
        <dbReference type="SAM" id="Phobius"/>
    </source>
</evidence>
<keyword evidence="7" id="KW-1133">Transmembrane helix</keyword>
<keyword evidence="7" id="KW-0472">Membrane</keyword>
<dbReference type="InterPro" id="IPR017946">
    <property type="entry name" value="PLC-like_Pdiesterase_TIM-brl"/>
</dbReference>
<dbReference type="GO" id="GO:0006629">
    <property type="term" value="P:lipid metabolic process"/>
    <property type="evidence" value="ECO:0007669"/>
    <property type="project" value="InterPro"/>
</dbReference>
<keyword evidence="9" id="KW-1185">Reference proteome</keyword>
<protein>
    <recommendedName>
        <fullName evidence="10">Sphingomyelinase</fullName>
    </recommendedName>
</protein>
<dbReference type="CDD" id="cd08576">
    <property type="entry name" value="GDPD_like_SMaseD_PLD"/>
    <property type="match status" value="1"/>
</dbReference>
<proteinExistence type="predicted"/>
<keyword evidence="4" id="KW-1015">Disulfide bond</keyword>
<sequence length="404" mass="45789">MHSLHAVRAAGKQFRENRVKTVVLGKTSLLFALAMGPTGARDLMGRRAARPCGERKGDVWISMTVNYFLIASLALLKICCAELTQPQYYDPTPPRRADGRRPFYIIGHMVNSVEEIDQFLRQGSNALEADIEFAENGTVVGTYHGMPCDCFRGCFKRTPISKFLEHLRNVTSMRDSRFRGQMSLLFLDLKTTKLSKSAKPVAGVTLAYHLVKHLWKDVHPRYRMNVLLSIGYVKDRDVTRGAISYLMKKGHGALLRNIGFDVGMNDPLKSIARMYKKLQINGHRWQGDGLSNCLRFIMPLDRLKAAVKLRDSERGYIDKVYHWTIDLPFYIAKSVRLGVDGIITNQPHNVLGVVTSIFFQKRLKVATMKDSPWQRFRRSPQEVLEDEGNNDTNIVAGGEETPSE</sequence>
<organism evidence="8 9">
    <name type="scientific">Rhipicephalus microplus</name>
    <name type="common">Cattle tick</name>
    <name type="synonym">Boophilus microplus</name>
    <dbReference type="NCBI Taxonomy" id="6941"/>
    <lineage>
        <taxon>Eukaryota</taxon>
        <taxon>Metazoa</taxon>
        <taxon>Ecdysozoa</taxon>
        <taxon>Arthropoda</taxon>
        <taxon>Chelicerata</taxon>
        <taxon>Arachnida</taxon>
        <taxon>Acari</taxon>
        <taxon>Parasitiformes</taxon>
        <taxon>Ixodida</taxon>
        <taxon>Ixodoidea</taxon>
        <taxon>Ixodidae</taxon>
        <taxon>Rhipicephalinae</taxon>
        <taxon>Rhipicephalus</taxon>
        <taxon>Boophilus</taxon>
    </lineage>
</organism>
<evidence type="ECO:0000256" key="5">
    <source>
        <dbReference type="ARBA" id="ARBA00023239"/>
    </source>
</evidence>
<dbReference type="SUPFAM" id="SSF51695">
    <property type="entry name" value="PLC-like phosphodiesterases"/>
    <property type="match status" value="1"/>
</dbReference>
<feature type="transmembrane region" description="Helical" evidence="7">
    <location>
        <begin position="21"/>
        <end position="40"/>
    </location>
</feature>
<dbReference type="EMBL" id="JABSTU010000005">
    <property type="protein sequence ID" value="KAH8030996.1"/>
    <property type="molecule type" value="Genomic_DNA"/>
</dbReference>
<name>A0A9J6E9P3_RHIMP</name>
<evidence type="ECO:0008006" key="10">
    <source>
        <dbReference type="Google" id="ProtNLM"/>
    </source>
</evidence>
<dbReference type="AlphaFoldDB" id="A0A9J6E9P3"/>
<dbReference type="GO" id="GO:0008081">
    <property type="term" value="F:phosphoric diester hydrolase activity"/>
    <property type="evidence" value="ECO:0007669"/>
    <property type="project" value="InterPro"/>
</dbReference>
<comment type="catalytic activity">
    <reaction evidence="1">
        <text>an N-(acyl)-sphingosylphosphoethanolamine = an N-(acyl)-sphingosyl-1,3-cyclic phosphate + ethanolamine</text>
        <dbReference type="Rhea" id="RHEA:60648"/>
        <dbReference type="ChEBI" id="CHEBI:57603"/>
        <dbReference type="ChEBI" id="CHEBI:143891"/>
        <dbReference type="ChEBI" id="CHEBI:143892"/>
    </reaction>
</comment>
<evidence type="ECO:0000256" key="1">
    <source>
        <dbReference type="ARBA" id="ARBA00000110"/>
    </source>
</evidence>
<feature type="region of interest" description="Disordered" evidence="6">
    <location>
        <begin position="377"/>
        <end position="404"/>
    </location>
</feature>
<keyword evidence="2" id="KW-0479">Metal-binding</keyword>
<evidence type="ECO:0000313" key="8">
    <source>
        <dbReference type="EMBL" id="KAH8030996.1"/>
    </source>
</evidence>
<evidence type="ECO:0000256" key="6">
    <source>
        <dbReference type="SAM" id="MobiDB-lite"/>
    </source>
</evidence>
<dbReference type="GO" id="GO:0046872">
    <property type="term" value="F:metal ion binding"/>
    <property type="evidence" value="ECO:0007669"/>
    <property type="project" value="UniProtKB-KW"/>
</dbReference>
<dbReference type="Gene3D" id="3.20.20.190">
    <property type="entry name" value="Phosphatidylinositol (PI) phosphodiesterase"/>
    <property type="match status" value="1"/>
</dbReference>
<evidence type="ECO:0000256" key="2">
    <source>
        <dbReference type="ARBA" id="ARBA00022723"/>
    </source>
</evidence>
<comment type="caution">
    <text evidence="8">The sequence shown here is derived from an EMBL/GenBank/DDBJ whole genome shotgun (WGS) entry which is preliminary data.</text>
</comment>
<dbReference type="Proteomes" id="UP000821866">
    <property type="component" value="Chromosome 3"/>
</dbReference>
<evidence type="ECO:0000256" key="4">
    <source>
        <dbReference type="ARBA" id="ARBA00023157"/>
    </source>
</evidence>
<evidence type="ECO:0000256" key="3">
    <source>
        <dbReference type="ARBA" id="ARBA00022842"/>
    </source>
</evidence>
<keyword evidence="7" id="KW-0812">Transmembrane</keyword>
<dbReference type="VEuPathDB" id="VectorBase:LOC119165267"/>
<reference evidence="8" key="2">
    <citation type="submission" date="2021-09" db="EMBL/GenBank/DDBJ databases">
        <authorList>
            <person name="Jia N."/>
            <person name="Wang J."/>
            <person name="Shi W."/>
            <person name="Du L."/>
            <person name="Sun Y."/>
            <person name="Zhan W."/>
            <person name="Jiang J."/>
            <person name="Wang Q."/>
            <person name="Zhang B."/>
            <person name="Ji P."/>
            <person name="Sakyi L.B."/>
            <person name="Cui X."/>
            <person name="Yuan T."/>
            <person name="Jiang B."/>
            <person name="Yang W."/>
            <person name="Lam T.T.-Y."/>
            <person name="Chang Q."/>
            <person name="Ding S."/>
            <person name="Wang X."/>
            <person name="Zhu J."/>
            <person name="Ruan X."/>
            <person name="Zhao L."/>
            <person name="Wei J."/>
            <person name="Que T."/>
            <person name="Du C."/>
            <person name="Cheng J."/>
            <person name="Dai P."/>
            <person name="Han X."/>
            <person name="Huang E."/>
            <person name="Gao Y."/>
            <person name="Liu J."/>
            <person name="Shao H."/>
            <person name="Ye R."/>
            <person name="Li L."/>
            <person name="Wei W."/>
            <person name="Wang X."/>
            <person name="Wang C."/>
            <person name="Huo Q."/>
            <person name="Li W."/>
            <person name="Guo W."/>
            <person name="Chen H."/>
            <person name="Chen S."/>
            <person name="Zhou L."/>
            <person name="Zhou L."/>
            <person name="Ni X."/>
            <person name="Tian J."/>
            <person name="Zhou Y."/>
            <person name="Sheng Y."/>
            <person name="Liu T."/>
            <person name="Pan Y."/>
            <person name="Xia L."/>
            <person name="Li J."/>
            <person name="Zhao F."/>
            <person name="Cao W."/>
        </authorList>
    </citation>
    <scope>NUCLEOTIDE SEQUENCE</scope>
    <source>
        <strain evidence="8">Rmic-2018</strain>
        <tissue evidence="8">Larvae</tissue>
    </source>
</reference>
<reference evidence="8" key="1">
    <citation type="journal article" date="2020" name="Cell">
        <title>Large-Scale Comparative Analyses of Tick Genomes Elucidate Their Genetic Diversity and Vector Capacities.</title>
        <authorList>
            <consortium name="Tick Genome and Microbiome Consortium (TIGMIC)"/>
            <person name="Jia N."/>
            <person name="Wang J."/>
            <person name="Shi W."/>
            <person name="Du L."/>
            <person name="Sun Y."/>
            <person name="Zhan W."/>
            <person name="Jiang J.F."/>
            <person name="Wang Q."/>
            <person name="Zhang B."/>
            <person name="Ji P."/>
            <person name="Bell-Sakyi L."/>
            <person name="Cui X.M."/>
            <person name="Yuan T.T."/>
            <person name="Jiang B.G."/>
            <person name="Yang W.F."/>
            <person name="Lam T.T."/>
            <person name="Chang Q.C."/>
            <person name="Ding S.J."/>
            <person name="Wang X.J."/>
            <person name="Zhu J.G."/>
            <person name="Ruan X.D."/>
            <person name="Zhao L."/>
            <person name="Wei J.T."/>
            <person name="Ye R.Z."/>
            <person name="Que T.C."/>
            <person name="Du C.H."/>
            <person name="Zhou Y.H."/>
            <person name="Cheng J.X."/>
            <person name="Dai P.F."/>
            <person name="Guo W.B."/>
            <person name="Han X.H."/>
            <person name="Huang E.J."/>
            <person name="Li L.F."/>
            <person name="Wei W."/>
            <person name="Gao Y.C."/>
            <person name="Liu J.Z."/>
            <person name="Shao H.Z."/>
            <person name="Wang X."/>
            <person name="Wang C.C."/>
            <person name="Yang T.C."/>
            <person name="Huo Q.B."/>
            <person name="Li W."/>
            <person name="Chen H.Y."/>
            <person name="Chen S.E."/>
            <person name="Zhou L.G."/>
            <person name="Ni X.B."/>
            <person name="Tian J.H."/>
            <person name="Sheng Y."/>
            <person name="Liu T."/>
            <person name="Pan Y.S."/>
            <person name="Xia L.Y."/>
            <person name="Li J."/>
            <person name="Zhao F."/>
            <person name="Cao W.C."/>
        </authorList>
    </citation>
    <scope>NUCLEOTIDE SEQUENCE</scope>
    <source>
        <strain evidence="8">Rmic-2018</strain>
    </source>
</reference>
<keyword evidence="5" id="KW-0456">Lyase</keyword>
<keyword evidence="3" id="KW-0460">Magnesium</keyword>